<name>A0A6B0RP25_9CETA</name>
<evidence type="ECO:0000313" key="3">
    <source>
        <dbReference type="Proteomes" id="UP000322234"/>
    </source>
</evidence>
<comment type="caution">
    <text evidence="2">The sequence shown here is derived from an EMBL/GenBank/DDBJ whole genome shotgun (WGS) entry which is preliminary data.</text>
</comment>
<proteinExistence type="predicted"/>
<organism evidence="2 3">
    <name type="scientific">Bos mutus</name>
    <name type="common">wild yak</name>
    <dbReference type="NCBI Taxonomy" id="72004"/>
    <lineage>
        <taxon>Eukaryota</taxon>
        <taxon>Metazoa</taxon>
        <taxon>Chordata</taxon>
        <taxon>Craniata</taxon>
        <taxon>Vertebrata</taxon>
        <taxon>Euteleostomi</taxon>
        <taxon>Mammalia</taxon>
        <taxon>Eutheria</taxon>
        <taxon>Laurasiatheria</taxon>
        <taxon>Artiodactyla</taxon>
        <taxon>Ruminantia</taxon>
        <taxon>Pecora</taxon>
        <taxon>Bovidae</taxon>
        <taxon>Bovinae</taxon>
        <taxon>Bos</taxon>
    </lineage>
</organism>
<protein>
    <submittedName>
        <fullName evidence="2">Uncharacterized protein</fullName>
    </submittedName>
</protein>
<dbReference type="AlphaFoldDB" id="A0A6B0RP25"/>
<dbReference type="EMBL" id="VBQZ03000052">
    <property type="protein sequence ID" value="MXQ89103.1"/>
    <property type="molecule type" value="Genomic_DNA"/>
</dbReference>
<accession>A0A6B0RP25</accession>
<evidence type="ECO:0000313" key="2">
    <source>
        <dbReference type="EMBL" id="MXQ89103.1"/>
    </source>
</evidence>
<gene>
    <name evidence="2" type="ORF">E5288_WYG007828</name>
</gene>
<reference evidence="2" key="1">
    <citation type="submission" date="2019-10" db="EMBL/GenBank/DDBJ databases">
        <title>The sequence and de novo assembly of the wild yak genome.</title>
        <authorList>
            <person name="Liu Y."/>
        </authorList>
    </citation>
    <scope>NUCLEOTIDE SEQUENCE [LARGE SCALE GENOMIC DNA]</scope>
    <source>
        <strain evidence="2">WY2019</strain>
    </source>
</reference>
<feature type="region of interest" description="Disordered" evidence="1">
    <location>
        <begin position="1"/>
        <end position="23"/>
    </location>
</feature>
<feature type="compositionally biased region" description="Basic and acidic residues" evidence="1">
    <location>
        <begin position="1"/>
        <end position="11"/>
    </location>
</feature>
<sequence length="214" mass="24067">MGKGHSRPELLRRKRYPGPQPEDFPSLGPCLSKTVMSACFQAHVGSLSWDHICEVLCTLYLAPGLLFLEGSISAASRMNYGRFALEEDPKENFKVGQSKVLRHKLGINQTVFPKDIPRMPEAHGKARLENQVKMLIMGKKMLETSQKGGEGAREAERDITEYRENKENARAARKPLLAICSLGALESSWQHGRGRKDKIHCGKWTPDFQDPGYF</sequence>
<dbReference type="Proteomes" id="UP000322234">
    <property type="component" value="Unassembled WGS sequence"/>
</dbReference>
<keyword evidence="3" id="KW-1185">Reference proteome</keyword>
<evidence type="ECO:0000256" key="1">
    <source>
        <dbReference type="SAM" id="MobiDB-lite"/>
    </source>
</evidence>